<keyword evidence="8" id="KW-1185">Reference proteome</keyword>
<dbReference type="AlphaFoldDB" id="A0A1M6HQ13"/>
<dbReference type="Pfam" id="PF06271">
    <property type="entry name" value="RDD"/>
    <property type="match status" value="1"/>
</dbReference>
<dbReference type="Proteomes" id="UP000184225">
    <property type="component" value="Unassembled WGS sequence"/>
</dbReference>
<evidence type="ECO:0000256" key="3">
    <source>
        <dbReference type="ARBA" id="ARBA00022989"/>
    </source>
</evidence>
<dbReference type="GO" id="GO:0016020">
    <property type="term" value="C:membrane"/>
    <property type="evidence" value="ECO:0007669"/>
    <property type="project" value="UniProtKB-SubCell"/>
</dbReference>
<evidence type="ECO:0000259" key="6">
    <source>
        <dbReference type="Pfam" id="PF06271"/>
    </source>
</evidence>
<organism evidence="7 8">
    <name type="scientific">Mesonia phycicola</name>
    <dbReference type="NCBI Taxonomy" id="579105"/>
    <lineage>
        <taxon>Bacteria</taxon>
        <taxon>Pseudomonadati</taxon>
        <taxon>Bacteroidota</taxon>
        <taxon>Flavobacteriia</taxon>
        <taxon>Flavobacteriales</taxon>
        <taxon>Flavobacteriaceae</taxon>
        <taxon>Mesonia</taxon>
    </lineage>
</organism>
<keyword evidence="3 5" id="KW-1133">Transmembrane helix</keyword>
<dbReference type="EMBL" id="FQYY01000017">
    <property type="protein sequence ID" value="SHJ24268.1"/>
    <property type="molecule type" value="Genomic_DNA"/>
</dbReference>
<feature type="transmembrane region" description="Helical" evidence="5">
    <location>
        <begin position="102"/>
        <end position="127"/>
    </location>
</feature>
<keyword evidence="4 5" id="KW-0472">Membrane</keyword>
<dbReference type="InterPro" id="IPR010432">
    <property type="entry name" value="RDD"/>
</dbReference>
<accession>A0A1M6HQ13</accession>
<evidence type="ECO:0000256" key="4">
    <source>
        <dbReference type="ARBA" id="ARBA00023136"/>
    </source>
</evidence>
<dbReference type="STRING" id="579105.SAMN04488096_1177"/>
<evidence type="ECO:0000256" key="1">
    <source>
        <dbReference type="ARBA" id="ARBA00004141"/>
    </source>
</evidence>
<feature type="transmembrane region" description="Helical" evidence="5">
    <location>
        <begin position="13"/>
        <end position="30"/>
    </location>
</feature>
<sequence length="196" mass="21754">MCPADTDAKASKLALFIIFTSNLPLAGKLYKTVTIHLRKTMTETNIITSELRTEPNIGKRILAGFIDYLIIYVFFFIYIYAFGEPNAEGEYSVNGLPALVPIIFWGIMTVGLEIGLGATLGNSLAGIKAIPKSGINRKLTFGESFKRHLLDPIDMFFFGLIGIVTIKNTDKNQRLGDTWGNTIVVRNENLTEEKSE</sequence>
<comment type="subcellular location">
    <subcellularLocation>
        <location evidence="1">Membrane</location>
        <topology evidence="1">Multi-pass membrane protein</topology>
    </subcellularLocation>
</comment>
<feature type="domain" description="RDD" evidence="6">
    <location>
        <begin position="55"/>
        <end position="180"/>
    </location>
</feature>
<evidence type="ECO:0000313" key="8">
    <source>
        <dbReference type="Proteomes" id="UP000184225"/>
    </source>
</evidence>
<gene>
    <name evidence="7" type="ORF">SAMN04488096_1177</name>
</gene>
<dbReference type="PANTHER" id="PTHR38480">
    <property type="entry name" value="SLR0254 PROTEIN"/>
    <property type="match status" value="1"/>
</dbReference>
<evidence type="ECO:0000256" key="2">
    <source>
        <dbReference type="ARBA" id="ARBA00022692"/>
    </source>
</evidence>
<dbReference type="RefSeq" id="WP_234971640.1">
    <property type="nucleotide sequence ID" value="NZ_FQYY01000017.1"/>
</dbReference>
<evidence type="ECO:0000313" key="7">
    <source>
        <dbReference type="EMBL" id="SHJ24268.1"/>
    </source>
</evidence>
<evidence type="ECO:0000256" key="5">
    <source>
        <dbReference type="SAM" id="Phobius"/>
    </source>
</evidence>
<proteinExistence type="predicted"/>
<protein>
    <submittedName>
        <fullName evidence="7">Uncharacterized membrane protein YckC, RDD family</fullName>
    </submittedName>
</protein>
<keyword evidence="2 5" id="KW-0812">Transmembrane</keyword>
<name>A0A1M6HQ13_9FLAO</name>
<dbReference type="PANTHER" id="PTHR38480:SF1">
    <property type="entry name" value="SLR0254 PROTEIN"/>
    <property type="match status" value="1"/>
</dbReference>
<reference evidence="7 8" key="1">
    <citation type="submission" date="2016-11" db="EMBL/GenBank/DDBJ databases">
        <authorList>
            <person name="Jaros S."/>
            <person name="Januszkiewicz K."/>
            <person name="Wedrychowicz H."/>
        </authorList>
    </citation>
    <scope>NUCLEOTIDE SEQUENCE [LARGE SCALE GENOMIC DNA]</scope>
    <source>
        <strain evidence="7 8">DSM 21425</strain>
    </source>
</reference>
<feature type="transmembrane region" description="Helical" evidence="5">
    <location>
        <begin position="61"/>
        <end position="82"/>
    </location>
</feature>